<sequence>MEITKHCVQLELNRRKINQLLLNQRRGSLTQSSNHRPLQRDLAATKRTKTCPTGWTKFSCTCYFVSTKSGSWDEGRKDCITRGADLVVINDKEEQDFISSFANEAAWIGLIDNETEGSWKWVDGTSMTLSFWRDNQPDNWNGDEDCGQYINKQWNDHPCAASLKWICEKLPPWTCCCCPGDGQ</sequence>
<dbReference type="OMA" id="WICERRC"/>
<dbReference type="CDD" id="cd03590">
    <property type="entry name" value="CLECT_DC-SIGN_like"/>
    <property type="match status" value="1"/>
</dbReference>
<evidence type="ECO:0000256" key="1">
    <source>
        <dbReference type="ARBA" id="ARBA00022734"/>
    </source>
</evidence>
<proteinExistence type="predicted"/>
<dbReference type="InterPro" id="IPR033989">
    <property type="entry name" value="CD209-like_CTLD"/>
</dbReference>
<dbReference type="PANTHER" id="PTHR22803">
    <property type="entry name" value="MANNOSE, PHOSPHOLIPASE, LECTIN RECEPTOR RELATED"/>
    <property type="match status" value="1"/>
</dbReference>
<dbReference type="InterPro" id="IPR016187">
    <property type="entry name" value="CTDL_fold"/>
</dbReference>
<evidence type="ECO:0000256" key="2">
    <source>
        <dbReference type="ARBA" id="ARBA00023157"/>
    </source>
</evidence>
<protein>
    <recommendedName>
        <fullName evidence="3">C-type lectin domain-containing protein</fullName>
    </recommendedName>
</protein>
<keyword evidence="1" id="KW-0430">Lectin</keyword>
<dbReference type="SMART" id="SM00034">
    <property type="entry name" value="CLECT"/>
    <property type="match status" value="1"/>
</dbReference>
<keyword evidence="5" id="KW-1185">Reference proteome</keyword>
<feature type="domain" description="C-type lectin" evidence="3">
    <location>
        <begin position="58"/>
        <end position="168"/>
    </location>
</feature>
<dbReference type="Ensembl" id="ENSCVAT00000029647.1">
    <property type="protein sequence ID" value="ENSCVAP00000010705.1"/>
    <property type="gene ID" value="ENSCVAG00000012871.1"/>
</dbReference>
<reference evidence="4" key="2">
    <citation type="submission" date="2025-09" db="UniProtKB">
        <authorList>
            <consortium name="Ensembl"/>
        </authorList>
    </citation>
    <scope>IDENTIFICATION</scope>
</reference>
<evidence type="ECO:0000313" key="4">
    <source>
        <dbReference type="Ensembl" id="ENSCVAP00000010705.1"/>
    </source>
</evidence>
<evidence type="ECO:0000259" key="3">
    <source>
        <dbReference type="PROSITE" id="PS50041"/>
    </source>
</evidence>
<dbReference type="Pfam" id="PF00059">
    <property type="entry name" value="Lectin_C"/>
    <property type="match status" value="1"/>
</dbReference>
<keyword evidence="2" id="KW-1015">Disulfide bond</keyword>
<organism evidence="4 5">
    <name type="scientific">Cyprinodon variegatus</name>
    <name type="common">Sheepshead minnow</name>
    <dbReference type="NCBI Taxonomy" id="28743"/>
    <lineage>
        <taxon>Eukaryota</taxon>
        <taxon>Metazoa</taxon>
        <taxon>Chordata</taxon>
        <taxon>Craniata</taxon>
        <taxon>Vertebrata</taxon>
        <taxon>Euteleostomi</taxon>
        <taxon>Actinopterygii</taxon>
        <taxon>Neopterygii</taxon>
        <taxon>Teleostei</taxon>
        <taxon>Neoteleostei</taxon>
        <taxon>Acanthomorphata</taxon>
        <taxon>Ovalentaria</taxon>
        <taxon>Atherinomorphae</taxon>
        <taxon>Cyprinodontiformes</taxon>
        <taxon>Cyprinodontidae</taxon>
        <taxon>Cyprinodon</taxon>
    </lineage>
</organism>
<dbReference type="Proteomes" id="UP000265020">
    <property type="component" value="Unassembled WGS sequence"/>
</dbReference>
<dbReference type="InterPro" id="IPR001304">
    <property type="entry name" value="C-type_lectin-like"/>
</dbReference>
<accession>A0A3Q2FUF8</accession>
<dbReference type="InterPro" id="IPR016186">
    <property type="entry name" value="C-type_lectin-like/link_sf"/>
</dbReference>
<dbReference type="GO" id="GO:0030246">
    <property type="term" value="F:carbohydrate binding"/>
    <property type="evidence" value="ECO:0007669"/>
    <property type="project" value="UniProtKB-KW"/>
</dbReference>
<dbReference type="AlphaFoldDB" id="A0A3Q2FUF8"/>
<reference evidence="4" key="1">
    <citation type="submission" date="2025-08" db="UniProtKB">
        <authorList>
            <consortium name="Ensembl"/>
        </authorList>
    </citation>
    <scope>IDENTIFICATION</scope>
</reference>
<dbReference type="SUPFAM" id="SSF56436">
    <property type="entry name" value="C-type lectin-like"/>
    <property type="match status" value="1"/>
</dbReference>
<dbReference type="PROSITE" id="PS50041">
    <property type="entry name" value="C_TYPE_LECTIN_2"/>
    <property type="match status" value="1"/>
</dbReference>
<evidence type="ECO:0000313" key="5">
    <source>
        <dbReference type="Proteomes" id="UP000265020"/>
    </source>
</evidence>
<name>A0A3Q2FUF8_CYPVA</name>
<dbReference type="Gene3D" id="3.10.100.10">
    <property type="entry name" value="Mannose-Binding Protein A, subunit A"/>
    <property type="match status" value="1"/>
</dbReference>
<dbReference type="InterPro" id="IPR018378">
    <property type="entry name" value="C-type_lectin_CS"/>
</dbReference>
<dbReference type="GeneTree" id="ENSGT01030000234575"/>
<dbReference type="PROSITE" id="PS00615">
    <property type="entry name" value="C_TYPE_LECTIN_1"/>
    <property type="match status" value="1"/>
</dbReference>
<dbReference type="InterPro" id="IPR050111">
    <property type="entry name" value="C-type_lectin/snaclec_domain"/>
</dbReference>